<comment type="caution">
    <text evidence="3">The sequence shown here is derived from an EMBL/GenBank/DDBJ whole genome shotgun (WGS) entry which is preliminary data.</text>
</comment>
<dbReference type="PANTHER" id="PTHR40841">
    <property type="entry name" value="SIDEROPHORE TRIACETYLFUSARININE C ESTERASE"/>
    <property type="match status" value="1"/>
</dbReference>
<protein>
    <submittedName>
        <fullName evidence="3">Esterase</fullName>
    </submittedName>
</protein>
<dbReference type="InterPro" id="IPR052558">
    <property type="entry name" value="Siderophore_Hydrolase_D"/>
</dbReference>
<dbReference type="Pfam" id="PF00756">
    <property type="entry name" value="Esterase"/>
    <property type="match status" value="1"/>
</dbReference>
<dbReference type="OrthoDB" id="9784036at2"/>
<accession>A0A2U0I7J1</accession>
<organism evidence="3 4">
    <name type="scientific">Marixanthomonas spongiae</name>
    <dbReference type="NCBI Taxonomy" id="2174845"/>
    <lineage>
        <taxon>Bacteria</taxon>
        <taxon>Pseudomonadati</taxon>
        <taxon>Bacteroidota</taxon>
        <taxon>Flavobacteriia</taxon>
        <taxon>Flavobacteriales</taxon>
        <taxon>Flavobacteriaceae</taxon>
        <taxon>Marixanthomonas</taxon>
    </lineage>
</organism>
<dbReference type="InterPro" id="IPR029058">
    <property type="entry name" value="AB_hydrolase_fold"/>
</dbReference>
<sequence length="277" mass="31826">MNLIKKTILPFILLVVSISYAQTEPIKVSKKPFTIGESLTFYSETLGEERTLNVYLPHSFSEEKEYPVIYLLDGSADEDFIHIAGLVQFGSFSWINMIPETIVVGVANVSRNRDYTYPSTDKAYVKKYPETGHSEKFIEFIEKELQPLVEKQYPVTSEKILIGQSLGGLLATEILFKKPDLFKNYIIVSPSLWYDYESLLKKEPKPYDTEKSIYVAVGEEGSVMKRVAKQLYKKLQKNKKGNTSLYYHFLEKQDHGDALHLAVYDAFEKLFASEKKK</sequence>
<evidence type="ECO:0000256" key="1">
    <source>
        <dbReference type="ARBA" id="ARBA00005622"/>
    </source>
</evidence>
<comment type="similarity">
    <text evidence="1">Belongs to the esterase D family.</text>
</comment>
<proteinExistence type="inferred from homology"/>
<evidence type="ECO:0000313" key="3">
    <source>
        <dbReference type="EMBL" id="PVW17010.1"/>
    </source>
</evidence>
<keyword evidence="2" id="KW-0378">Hydrolase</keyword>
<evidence type="ECO:0000256" key="2">
    <source>
        <dbReference type="ARBA" id="ARBA00022801"/>
    </source>
</evidence>
<dbReference type="GO" id="GO:0016788">
    <property type="term" value="F:hydrolase activity, acting on ester bonds"/>
    <property type="evidence" value="ECO:0007669"/>
    <property type="project" value="TreeGrafter"/>
</dbReference>
<dbReference type="SUPFAM" id="SSF53474">
    <property type="entry name" value="alpha/beta-Hydrolases"/>
    <property type="match status" value="1"/>
</dbReference>
<dbReference type="AlphaFoldDB" id="A0A2U0I7J1"/>
<dbReference type="Gene3D" id="3.40.50.1820">
    <property type="entry name" value="alpha/beta hydrolase"/>
    <property type="match status" value="1"/>
</dbReference>
<keyword evidence="4" id="KW-1185">Reference proteome</keyword>
<dbReference type="RefSeq" id="WP_116692754.1">
    <property type="nucleotide sequence ID" value="NZ_QEHR01000001.1"/>
</dbReference>
<dbReference type="InterPro" id="IPR000801">
    <property type="entry name" value="Esterase-like"/>
</dbReference>
<reference evidence="3 4" key="1">
    <citation type="submission" date="2018-04" db="EMBL/GenBank/DDBJ databases">
        <title>Marixanthomonas spongiae HN-E44 sp. nov., isolated from a marine sponge.</title>
        <authorList>
            <person name="Luo L."/>
            <person name="Zhuang L."/>
        </authorList>
    </citation>
    <scope>NUCLEOTIDE SEQUENCE [LARGE SCALE GENOMIC DNA]</scope>
    <source>
        <strain evidence="3 4">HN-E44</strain>
    </source>
</reference>
<gene>
    <name evidence="3" type="ORF">DDV96_00330</name>
</gene>
<dbReference type="EMBL" id="QEHR01000001">
    <property type="protein sequence ID" value="PVW17010.1"/>
    <property type="molecule type" value="Genomic_DNA"/>
</dbReference>
<name>A0A2U0I7J1_9FLAO</name>
<dbReference type="PANTHER" id="PTHR40841:SF2">
    <property type="entry name" value="SIDEROPHORE-DEGRADING ESTERASE (EUROFUNG)"/>
    <property type="match status" value="1"/>
</dbReference>
<evidence type="ECO:0000313" key="4">
    <source>
        <dbReference type="Proteomes" id="UP000245962"/>
    </source>
</evidence>
<dbReference type="Proteomes" id="UP000245962">
    <property type="component" value="Unassembled WGS sequence"/>
</dbReference>